<comment type="caution">
    <text evidence="13">The sequence shown here is derived from an EMBL/GenBank/DDBJ whole genome shotgun (WGS) entry which is preliminary data.</text>
</comment>
<dbReference type="GO" id="GO:0016192">
    <property type="term" value="P:vesicle-mediated transport"/>
    <property type="evidence" value="ECO:0007669"/>
    <property type="project" value="UniProtKB-ARBA"/>
</dbReference>
<feature type="domain" description="G-protein coupled receptors family 1 profile" evidence="12">
    <location>
        <begin position="1256"/>
        <end position="1512"/>
    </location>
</feature>
<keyword evidence="10" id="KW-0732">Signal</keyword>
<name>A0A816YR51_9BILA</name>
<feature type="domain" description="EGF-like" evidence="11">
    <location>
        <begin position="975"/>
        <end position="1016"/>
    </location>
</feature>
<dbReference type="CDD" id="cd00637">
    <property type="entry name" value="7tm_classA_rhodopsin-like"/>
    <property type="match status" value="1"/>
</dbReference>
<evidence type="ECO:0000259" key="11">
    <source>
        <dbReference type="PROSITE" id="PS50026"/>
    </source>
</evidence>
<evidence type="ECO:0000256" key="6">
    <source>
        <dbReference type="ARBA" id="ARBA00023157"/>
    </source>
</evidence>
<dbReference type="PRINTS" id="PR00261">
    <property type="entry name" value="LDLRECEPTOR"/>
</dbReference>
<dbReference type="InterPro" id="IPR050685">
    <property type="entry name" value="LDLR"/>
</dbReference>
<evidence type="ECO:0000256" key="5">
    <source>
        <dbReference type="ARBA" id="ARBA00023136"/>
    </source>
</evidence>
<evidence type="ECO:0000256" key="8">
    <source>
        <dbReference type="PROSITE-ProRule" id="PRU00124"/>
    </source>
</evidence>
<dbReference type="PROSITE" id="PS50026">
    <property type="entry name" value="EGF_3"/>
    <property type="match status" value="1"/>
</dbReference>
<dbReference type="InterPro" id="IPR002172">
    <property type="entry name" value="LDrepeatLR_classA_rpt"/>
</dbReference>
<dbReference type="Gene3D" id="1.20.1070.10">
    <property type="entry name" value="Rhodopsin 7-helix transmembrane proteins"/>
    <property type="match status" value="1"/>
</dbReference>
<evidence type="ECO:0000256" key="7">
    <source>
        <dbReference type="PROSITE-ProRule" id="PRU00076"/>
    </source>
</evidence>
<keyword evidence="7" id="KW-0245">EGF-like domain</keyword>
<dbReference type="SUPFAM" id="SSF81321">
    <property type="entry name" value="Family A G protein-coupled receptor-like"/>
    <property type="match status" value="1"/>
</dbReference>
<comment type="caution">
    <text evidence="7">Lacks conserved residue(s) required for the propagation of feature annotation.</text>
</comment>
<feature type="signal peptide" evidence="10">
    <location>
        <begin position="1"/>
        <end position="19"/>
    </location>
</feature>
<evidence type="ECO:0000259" key="12">
    <source>
        <dbReference type="PROSITE" id="PS50262"/>
    </source>
</evidence>
<dbReference type="PROSITE" id="PS00022">
    <property type="entry name" value="EGF_1"/>
    <property type="match status" value="3"/>
</dbReference>
<dbReference type="InterPro" id="IPR036055">
    <property type="entry name" value="LDL_receptor-like_sf"/>
</dbReference>
<evidence type="ECO:0000256" key="9">
    <source>
        <dbReference type="SAM" id="Phobius"/>
    </source>
</evidence>
<evidence type="ECO:0000256" key="4">
    <source>
        <dbReference type="ARBA" id="ARBA00022989"/>
    </source>
</evidence>
<dbReference type="SMART" id="SM00192">
    <property type="entry name" value="LDLa"/>
    <property type="match status" value="4"/>
</dbReference>
<feature type="transmembrane region" description="Helical" evidence="9">
    <location>
        <begin position="1276"/>
        <end position="1306"/>
    </location>
</feature>
<feature type="chain" id="PRO_5032878141" evidence="10">
    <location>
        <begin position="20"/>
        <end position="1543"/>
    </location>
</feature>
<dbReference type="SMART" id="SM00181">
    <property type="entry name" value="EGF"/>
    <property type="match status" value="5"/>
</dbReference>
<dbReference type="PROSITE" id="PS01186">
    <property type="entry name" value="EGF_2"/>
    <property type="match status" value="1"/>
</dbReference>
<feature type="disulfide bond" evidence="7">
    <location>
        <begin position="1006"/>
        <end position="1015"/>
    </location>
</feature>
<dbReference type="Proteomes" id="UP000663856">
    <property type="component" value="Unassembled WGS sequence"/>
</dbReference>
<evidence type="ECO:0000256" key="3">
    <source>
        <dbReference type="ARBA" id="ARBA00022737"/>
    </source>
</evidence>
<dbReference type="PANTHER" id="PTHR24270">
    <property type="entry name" value="LOW-DENSITY LIPOPROTEIN RECEPTOR-RELATED"/>
    <property type="match status" value="1"/>
</dbReference>
<organism evidence="13 14">
    <name type="scientific">Rotaria magnacalcarata</name>
    <dbReference type="NCBI Taxonomy" id="392030"/>
    <lineage>
        <taxon>Eukaryota</taxon>
        <taxon>Metazoa</taxon>
        <taxon>Spiralia</taxon>
        <taxon>Gnathifera</taxon>
        <taxon>Rotifera</taxon>
        <taxon>Eurotatoria</taxon>
        <taxon>Bdelloidea</taxon>
        <taxon>Philodinida</taxon>
        <taxon>Philodinidae</taxon>
        <taxon>Rotaria</taxon>
    </lineage>
</organism>
<feature type="transmembrane region" description="Helical" evidence="9">
    <location>
        <begin position="1493"/>
        <end position="1514"/>
    </location>
</feature>
<feature type="transmembrane region" description="Helical" evidence="9">
    <location>
        <begin position="1410"/>
        <end position="1432"/>
    </location>
</feature>
<dbReference type="Gene3D" id="2.10.25.10">
    <property type="entry name" value="Laminin"/>
    <property type="match status" value="1"/>
</dbReference>
<sequence>MMMWSMLLFMPSLWVFVSSQLNLYHTTHSHYIDSLDYDCLYYYDIKWGVTEVIPYCIRPTDINSARRNAFPNIYDQKFTFEQLYHLNVTAQQLLSWSASINLAEQYHHYINQVDTSFLSNETFLNCTQSWFGSDCQYSFELNEVISFNDILQMIFEAKWKYINLSYTATNLTCYMHLKCDRGGSALCLDWREICNGRIDCLDGGADEIECLELEVNECHEDEYRCHNGECILKESSELEDIVSYCLDNSDIHEEERCYGLTLISRFECEEHLCRPDDGQFPCGDGQCVEDFEECHNGRHILLIETISAQGTLPNYCWMTMVCLTKISDHVAGISCKEYFASSYSSAHRFTCESLIQFPIIPVLQGHIHFLYRPKDIYNVNIESVLTPDYICYDYHLCKFLQTTFRNRNHTCRHAHEMGFKPNITFDSWKSMIDFIRPYFRGCLTRYKMENDSEPISLYRCKNSSKYISKHRIIDGISDCYLNDDEQEYAISCSIQNKFRFQCFNETMCRSPLISKNVCPFKKRTNLEEITFQEICDRNEQLSPVIIDKRIHTDETDCQHWQCSNIYTRCDKFWSCSDGIDEENCTRPICSHGNLPCVSPFNYTLGCLSADRVHDGIIDCLGAADELQYCRTQSQAFGIYHGFRCLNDTKCVGSAYLCDSYAHCLHNDDEAFCGERRRICDKHMVLNRTNLEHALCAFSDLKQTSFFSFETLPSYPSSSKRTINRVAKLLPEQPDTINNSKYKIINSSLAWYCNYGIYVRFRLYGQYSNVTYRCFCPPHFYGDRCQYQNQRVSLTLKLMAFDRREIYIIFIFLIDDDGDRQEINSYDQSTYVSDNTCQAFWNIYLLYSMRPKNNSKNYSVHIDAFSKSSLTYLASWYFKIPFIFLPVNRLVAALSVPIHQSFSCHNCPLLCHNGESMKYVNNKKLFCRCYRGWSGAHCNISISCDDCSADSMCIGSIQNRSICVCPLNKFGLRCLLTYSCPANFCKNEGKCIVIDERMIEQSYRCICSEQFTGDTCEELKTKIMISFHHMPIPSHIVTHILNFYDQFLPPMEIMIPKKLTMFERTVTLYSLLPFRIVFVKIDDRYYLAVLQQSEQSNISTSIDSSQRCSSINEILDPTLIALPQIQRVKYYQLPCRTYSNLKCFFDKSYMCLCTAERHANCFKFNHNFNLTCQHNIHCQNGGKCLQDNPACPSYTICVCKDCFFGDRCQFYAKGIGLTLDDILRFELISHLAYSHQPLSVKISSISTIIIFIAGFINSILVFLVFHSKGSREVGCGLYLLVSSITSFFTVSIITVKFWFLVFTQINLPVNRWILRGGCKFLEPILKVFLYMDSWLHACVAIERAITVFQGVNFNKTASKYVARWVISFLPIFIVATILHEILYRDLFDDNEEQRVWCVVYYSHPVRNYNTIISFFHFLGPCCVNILSAVFIVLSATHRQQVVQTHKSYIKHLREQFHEHKQLIVSPMILFILSLPRLIVSLISDCVKKSHYPWLYLSGYFLSFIPSIAIFLVFVIPSNLYKQRLKKSLEHFQQRINQYRNFLST</sequence>
<keyword evidence="4 9" id="KW-1133">Transmembrane helix</keyword>
<dbReference type="GO" id="GO:0005886">
    <property type="term" value="C:plasma membrane"/>
    <property type="evidence" value="ECO:0007669"/>
    <property type="project" value="TreeGrafter"/>
</dbReference>
<feature type="transmembrane region" description="Helical" evidence="9">
    <location>
        <begin position="1359"/>
        <end position="1381"/>
    </location>
</feature>
<accession>A0A816YR51</accession>
<comment type="subcellular location">
    <subcellularLocation>
        <location evidence="1">Membrane</location>
        <topology evidence="1">Single-pass membrane protein</topology>
    </subcellularLocation>
</comment>
<protein>
    <submittedName>
        <fullName evidence="13">Uncharacterized protein</fullName>
    </submittedName>
</protein>
<dbReference type="SUPFAM" id="SSF57196">
    <property type="entry name" value="EGF/Laminin"/>
    <property type="match status" value="1"/>
</dbReference>
<proteinExistence type="predicted"/>
<feature type="disulfide bond" evidence="8">
    <location>
        <begin position="657"/>
        <end position="672"/>
    </location>
</feature>
<evidence type="ECO:0000256" key="10">
    <source>
        <dbReference type="SAM" id="SignalP"/>
    </source>
</evidence>
<dbReference type="InterPro" id="IPR000742">
    <property type="entry name" value="EGF"/>
</dbReference>
<dbReference type="InterPro" id="IPR017452">
    <property type="entry name" value="GPCR_Rhodpsn_7TM"/>
</dbReference>
<evidence type="ECO:0000256" key="1">
    <source>
        <dbReference type="ARBA" id="ARBA00004167"/>
    </source>
</evidence>
<evidence type="ECO:0000313" key="13">
    <source>
        <dbReference type="EMBL" id="CAF2165893.1"/>
    </source>
</evidence>
<evidence type="ECO:0000256" key="2">
    <source>
        <dbReference type="ARBA" id="ARBA00022692"/>
    </source>
</evidence>
<dbReference type="EMBL" id="CAJNRF010015109">
    <property type="protein sequence ID" value="CAF2165893.1"/>
    <property type="molecule type" value="Genomic_DNA"/>
</dbReference>
<evidence type="ECO:0000313" key="14">
    <source>
        <dbReference type="Proteomes" id="UP000663856"/>
    </source>
</evidence>
<gene>
    <name evidence="13" type="ORF">WKI299_LOCUS32664</name>
</gene>
<keyword evidence="2 9" id="KW-0812">Transmembrane</keyword>
<keyword evidence="3" id="KW-0677">Repeat</keyword>
<reference evidence="13" key="1">
    <citation type="submission" date="2021-02" db="EMBL/GenBank/DDBJ databases">
        <authorList>
            <person name="Nowell W R."/>
        </authorList>
    </citation>
    <scope>NUCLEOTIDE SEQUENCE</scope>
</reference>
<keyword evidence="5 9" id="KW-0472">Membrane</keyword>
<dbReference type="SUPFAM" id="SSF57424">
    <property type="entry name" value="LDL receptor-like module"/>
    <property type="match status" value="1"/>
</dbReference>
<feature type="transmembrane region" description="Helical" evidence="9">
    <location>
        <begin position="1244"/>
        <end position="1264"/>
    </location>
</feature>
<keyword evidence="6 7" id="KW-1015">Disulfide bond</keyword>
<dbReference type="PROSITE" id="PS50262">
    <property type="entry name" value="G_PROTEIN_RECEP_F1_2"/>
    <property type="match status" value="1"/>
</dbReference>
<dbReference type="PROSITE" id="PS50068">
    <property type="entry name" value="LDLRA_2"/>
    <property type="match status" value="1"/>
</dbReference>
<feature type="transmembrane region" description="Helical" evidence="9">
    <location>
        <begin position="1461"/>
        <end position="1481"/>
    </location>
</feature>